<dbReference type="GO" id="GO:0009451">
    <property type="term" value="P:RNA modification"/>
    <property type="evidence" value="ECO:0007669"/>
    <property type="project" value="InterPro"/>
</dbReference>
<dbReference type="FunFam" id="1.25.40.10:FF:000348">
    <property type="entry name" value="Pentatricopeptide repeat-containing protein chloroplastic"/>
    <property type="match status" value="1"/>
</dbReference>
<dbReference type="Gene3D" id="1.25.40.10">
    <property type="entry name" value="Tetratricopeptide repeat domain"/>
    <property type="match status" value="4"/>
</dbReference>
<evidence type="ECO:0000256" key="2">
    <source>
        <dbReference type="ARBA" id="ARBA00022737"/>
    </source>
</evidence>
<evidence type="ECO:0000313" key="5">
    <source>
        <dbReference type="EMBL" id="RAL50619.1"/>
    </source>
</evidence>
<dbReference type="Pfam" id="PF01535">
    <property type="entry name" value="PPR"/>
    <property type="match status" value="6"/>
</dbReference>
<dbReference type="InterPro" id="IPR011990">
    <property type="entry name" value="TPR-like_helical_dom_sf"/>
</dbReference>
<dbReference type="InterPro" id="IPR032867">
    <property type="entry name" value="DYW_dom"/>
</dbReference>
<dbReference type="Proteomes" id="UP000249390">
    <property type="component" value="Unassembled WGS sequence"/>
</dbReference>
<protein>
    <recommendedName>
        <fullName evidence="4">DYW domain-containing protein</fullName>
    </recommendedName>
</protein>
<dbReference type="FunFam" id="1.25.40.10:FF:000690">
    <property type="entry name" value="Pentatricopeptide repeat-containing protein"/>
    <property type="match status" value="1"/>
</dbReference>
<name>A0A328E1W6_9ASTE</name>
<dbReference type="PANTHER" id="PTHR47926">
    <property type="entry name" value="PENTATRICOPEPTIDE REPEAT-CONTAINING PROTEIN"/>
    <property type="match status" value="1"/>
</dbReference>
<dbReference type="InterPro" id="IPR046960">
    <property type="entry name" value="PPR_At4g14850-like_plant"/>
</dbReference>
<sequence length="657" mass="73475">MLLSRAKPLRPQQFPKASVHFSSSIPFPAIPLQDKVATSIPHPTVKSLSHLLKQRPPISQIKQIHARVVSLSLSSHSSLADSLIHCYQFAKDLPSSKALFNNYPLPSPPVLIWNLMIRAYSKLQNSPEPMILFRKMAALDHPFRVVPDDYTFTFLIASCSRLAWLVHGATVHGLVMKNGYASNLYVANSLVNMYGIFNRTDDACMVFDEMPERDVFSWTSLLGAFAKNGKMWHAGQVFGKMPVRNDVSWVVMLSGFVGSGRYMECLRYFRDMLSGCELKVKPNEAALVCAISSCAHMGALEQGKWIHTYIDKSGIPCTANVLSALIDMYAKCGRIGCAELVFNKITRPNVHNFTTLICGLSIHGLGKDAINLFYGMLDANISPNEVTILGVLNGCSHSGLVEEGSYVFYNMETLWGIEPKIEHYGCFVDLLGRAGYLEKAFEVIRSMPIEPDIVLWRALLSACRIHRNSDFGESIIDYIKGLAPSASSVGEVLLSNLYASLGKWERVAQLRETMTERKSRSDIGCSWIEVNGIVHEFRVAEMLHPQILDILEKLKEVLQKAHEVGYVASTMHISFDIIEEEKEHAIAWHSEKLAVAFGLMSTIPGTAIRIVKNLRTCEDCHSALKAISKVYEREIIVRDCSRFHTFQGGSCLCNDYW</sequence>
<dbReference type="Pfam" id="PF14432">
    <property type="entry name" value="DYW_deaminase"/>
    <property type="match status" value="1"/>
</dbReference>
<evidence type="ECO:0000256" key="1">
    <source>
        <dbReference type="ARBA" id="ARBA00006643"/>
    </source>
</evidence>
<dbReference type="Pfam" id="PF13041">
    <property type="entry name" value="PPR_2"/>
    <property type="match status" value="1"/>
</dbReference>
<gene>
    <name evidence="5" type="ORF">DM860_014561</name>
</gene>
<keyword evidence="6" id="KW-1185">Reference proteome</keyword>
<feature type="repeat" description="PPR" evidence="3">
    <location>
        <begin position="349"/>
        <end position="383"/>
    </location>
</feature>
<dbReference type="PANTHER" id="PTHR47926:SF344">
    <property type="entry name" value="OS07G0636900 PROTEIN"/>
    <property type="match status" value="1"/>
</dbReference>
<feature type="domain" description="DYW" evidence="4">
    <location>
        <begin position="565"/>
        <end position="657"/>
    </location>
</feature>
<evidence type="ECO:0000259" key="4">
    <source>
        <dbReference type="Pfam" id="PF14432"/>
    </source>
</evidence>
<keyword evidence="2" id="KW-0677">Repeat</keyword>
<reference evidence="5 6" key="1">
    <citation type="submission" date="2018-06" db="EMBL/GenBank/DDBJ databases">
        <title>The Genome of Cuscuta australis (Dodder) Provides Insight into the Evolution of Plant Parasitism.</title>
        <authorList>
            <person name="Liu H."/>
        </authorList>
    </citation>
    <scope>NUCLEOTIDE SEQUENCE [LARGE SCALE GENOMIC DNA]</scope>
    <source>
        <strain evidence="6">cv. Yunnan</strain>
        <tissue evidence="5">Vines</tissue>
    </source>
</reference>
<dbReference type="EMBL" id="NQVE01000058">
    <property type="protein sequence ID" value="RAL50619.1"/>
    <property type="molecule type" value="Genomic_DNA"/>
</dbReference>
<feature type="repeat" description="PPR" evidence="3">
    <location>
        <begin position="214"/>
        <end position="248"/>
    </location>
</feature>
<dbReference type="NCBIfam" id="TIGR00756">
    <property type="entry name" value="PPR"/>
    <property type="match status" value="1"/>
</dbReference>
<evidence type="ECO:0000313" key="6">
    <source>
        <dbReference type="Proteomes" id="UP000249390"/>
    </source>
</evidence>
<dbReference type="Pfam" id="PF20431">
    <property type="entry name" value="E_motif"/>
    <property type="match status" value="1"/>
</dbReference>
<dbReference type="AlphaFoldDB" id="A0A328E1W6"/>
<proteinExistence type="inferred from homology"/>
<accession>A0A328E1W6</accession>
<dbReference type="InterPro" id="IPR046848">
    <property type="entry name" value="E_motif"/>
</dbReference>
<dbReference type="GO" id="GO:0008270">
    <property type="term" value="F:zinc ion binding"/>
    <property type="evidence" value="ECO:0007669"/>
    <property type="project" value="InterPro"/>
</dbReference>
<dbReference type="PROSITE" id="PS51375">
    <property type="entry name" value="PPR"/>
    <property type="match status" value="2"/>
</dbReference>
<dbReference type="InterPro" id="IPR002885">
    <property type="entry name" value="PPR_rpt"/>
</dbReference>
<evidence type="ECO:0000256" key="3">
    <source>
        <dbReference type="PROSITE-ProRule" id="PRU00708"/>
    </source>
</evidence>
<organism evidence="5 6">
    <name type="scientific">Cuscuta australis</name>
    <dbReference type="NCBI Taxonomy" id="267555"/>
    <lineage>
        <taxon>Eukaryota</taxon>
        <taxon>Viridiplantae</taxon>
        <taxon>Streptophyta</taxon>
        <taxon>Embryophyta</taxon>
        <taxon>Tracheophyta</taxon>
        <taxon>Spermatophyta</taxon>
        <taxon>Magnoliopsida</taxon>
        <taxon>eudicotyledons</taxon>
        <taxon>Gunneridae</taxon>
        <taxon>Pentapetalae</taxon>
        <taxon>asterids</taxon>
        <taxon>lamiids</taxon>
        <taxon>Solanales</taxon>
        <taxon>Convolvulaceae</taxon>
        <taxon>Cuscuteae</taxon>
        <taxon>Cuscuta</taxon>
        <taxon>Cuscuta subgen. Grammica</taxon>
        <taxon>Cuscuta sect. Cleistogrammica</taxon>
    </lineage>
</organism>
<comment type="similarity">
    <text evidence="1">Belongs to the PPR family. PCMP-H subfamily.</text>
</comment>
<dbReference type="GO" id="GO:0003729">
    <property type="term" value="F:mRNA binding"/>
    <property type="evidence" value="ECO:0007669"/>
    <property type="project" value="UniProtKB-ARBA"/>
</dbReference>
<comment type="caution">
    <text evidence="5">The sequence shown here is derived from an EMBL/GenBank/DDBJ whole genome shotgun (WGS) entry which is preliminary data.</text>
</comment>